<dbReference type="GO" id="GO:0016758">
    <property type="term" value="F:hexosyltransferase activity"/>
    <property type="evidence" value="ECO:0007669"/>
    <property type="project" value="TreeGrafter"/>
</dbReference>
<accession>A0A2W4UW26</accession>
<proteinExistence type="predicted"/>
<sequence length="269" mass="29839">MIPSISVSNAVQQKVPLPVQNVIGFPISTLSFDEQVETMTNWAKVRQSKIVCVSNVHMLMEGHWHSNFSSVLSKADLLTPDGMPLVWLAGLMKGSAQDRVAGMDLMQALCQQAEVLGVSIFFFGSTTETLVKIKAQLTKEFPDLEIAGMVSPPFRPLSLEEDQQIVNEINRSGAGLVFVSLGCPKQERWMSQRQGEVKAVMVGLGGAFAVYAGIKQWAPAWVRDNGLEWLYRLIQEPGRLWKRYASTIPPFLWLALNQVVKARLGLNPD</sequence>
<dbReference type="EMBL" id="QBMC01000023">
    <property type="protein sequence ID" value="PZO21109.1"/>
    <property type="molecule type" value="Genomic_DNA"/>
</dbReference>
<dbReference type="PANTHER" id="PTHR34136">
    <property type="match status" value="1"/>
</dbReference>
<evidence type="ECO:0000256" key="1">
    <source>
        <dbReference type="ARBA" id="ARBA00022676"/>
    </source>
</evidence>
<evidence type="ECO:0000256" key="2">
    <source>
        <dbReference type="ARBA" id="ARBA00022679"/>
    </source>
</evidence>
<evidence type="ECO:0000313" key="4">
    <source>
        <dbReference type="Proteomes" id="UP000249354"/>
    </source>
</evidence>
<dbReference type="PANTHER" id="PTHR34136:SF1">
    <property type="entry name" value="UDP-N-ACETYL-D-MANNOSAMINURONIC ACID TRANSFERASE"/>
    <property type="match status" value="1"/>
</dbReference>
<protein>
    <submittedName>
        <fullName evidence="3">Glycosyltransferase</fullName>
    </submittedName>
</protein>
<dbReference type="AlphaFoldDB" id="A0A2W4UW26"/>
<comment type="caution">
    <text evidence="3">The sequence shown here is derived from an EMBL/GenBank/DDBJ whole genome shotgun (WGS) entry which is preliminary data.</text>
</comment>
<dbReference type="NCBIfam" id="TIGR00696">
    <property type="entry name" value="wecG_tagA_cpsF"/>
    <property type="match status" value="1"/>
</dbReference>
<evidence type="ECO:0000313" key="3">
    <source>
        <dbReference type="EMBL" id="PZO21109.1"/>
    </source>
</evidence>
<dbReference type="CDD" id="cd06533">
    <property type="entry name" value="Glyco_transf_WecG_TagA"/>
    <property type="match status" value="1"/>
</dbReference>
<dbReference type="Proteomes" id="UP000249354">
    <property type="component" value="Unassembled WGS sequence"/>
</dbReference>
<organism evidence="3 4">
    <name type="scientific">Leptolyngbya foveolarum</name>
    <dbReference type="NCBI Taxonomy" id="47253"/>
    <lineage>
        <taxon>Bacteria</taxon>
        <taxon>Bacillati</taxon>
        <taxon>Cyanobacteriota</taxon>
        <taxon>Cyanophyceae</taxon>
        <taxon>Leptolyngbyales</taxon>
        <taxon>Leptolyngbyaceae</taxon>
        <taxon>Leptolyngbya group</taxon>
        <taxon>Leptolyngbya</taxon>
    </lineage>
</organism>
<keyword evidence="1" id="KW-0328">Glycosyltransferase</keyword>
<gene>
    <name evidence="3" type="ORF">DCF25_05540</name>
</gene>
<dbReference type="Pfam" id="PF03808">
    <property type="entry name" value="Glyco_tran_WecG"/>
    <property type="match status" value="1"/>
</dbReference>
<reference evidence="3 4" key="2">
    <citation type="submission" date="2018-06" db="EMBL/GenBank/DDBJ databases">
        <title>Metagenomic assembly of (sub)arctic Cyanobacteria and their associated microbiome from non-axenic cultures.</title>
        <authorList>
            <person name="Baurain D."/>
        </authorList>
    </citation>
    <scope>NUCLEOTIDE SEQUENCE [LARGE SCALE GENOMIC DNA]</scope>
    <source>
        <strain evidence="3">ULC129bin1</strain>
    </source>
</reference>
<keyword evidence="2 3" id="KW-0808">Transferase</keyword>
<reference evidence="4" key="1">
    <citation type="submission" date="2018-04" db="EMBL/GenBank/DDBJ databases">
        <authorList>
            <person name="Cornet L."/>
        </authorList>
    </citation>
    <scope>NUCLEOTIDE SEQUENCE [LARGE SCALE GENOMIC DNA]</scope>
</reference>
<dbReference type="InterPro" id="IPR004629">
    <property type="entry name" value="WecG_TagA_CpsF"/>
</dbReference>
<name>A0A2W4UW26_9CYAN</name>